<dbReference type="STRING" id="546269.HMPREF0389_01320"/>
<keyword evidence="1" id="KW-0812">Transmembrane</keyword>
<accession>D6GT82</accession>
<keyword evidence="1" id="KW-0472">Membrane</keyword>
<dbReference type="EMBL" id="CP002390">
    <property type="protein sequence ID" value="EFE28067.1"/>
    <property type="molecule type" value="Genomic_DNA"/>
</dbReference>
<evidence type="ECO:0000313" key="2">
    <source>
        <dbReference type="EMBL" id="EFE28067.1"/>
    </source>
</evidence>
<proteinExistence type="predicted"/>
<evidence type="ECO:0008006" key="4">
    <source>
        <dbReference type="Google" id="ProtNLM"/>
    </source>
</evidence>
<dbReference type="KEGG" id="faa:HMPREF0389_01320"/>
<dbReference type="RefSeq" id="WP_014263127.1">
    <property type="nucleotide sequence ID" value="NC_016630.1"/>
</dbReference>
<feature type="transmembrane region" description="Helical" evidence="1">
    <location>
        <begin position="130"/>
        <end position="149"/>
    </location>
</feature>
<protein>
    <recommendedName>
        <fullName evidence="4">DUF3592 domain-containing protein</fullName>
    </recommendedName>
</protein>
<sequence length="151" mass="17665">MIVNIWLIICGCICIWKGFYSSAKSEKLKAFLEDQDNVCQTQGTIHVVNIEYHARHHFDNYIVNIKFTDVRGEQISVTRPFNASHCSTKYLRKNKKNGEVPATVFYCTKNPKECLVKELQEFEYVRSERWFMPIVGIALILLGVIFIYHRN</sequence>
<name>D6GT82_FILAD</name>
<dbReference type="Proteomes" id="UP000007468">
    <property type="component" value="Chromosome"/>
</dbReference>
<evidence type="ECO:0000256" key="1">
    <source>
        <dbReference type="SAM" id="Phobius"/>
    </source>
</evidence>
<organism evidence="2 3">
    <name type="scientific">Filifactor alocis (strain ATCC 35896 / CCUG 47790 / D40 B5)</name>
    <name type="common">Fusobacterium alocis</name>
    <dbReference type="NCBI Taxonomy" id="546269"/>
    <lineage>
        <taxon>Bacteria</taxon>
        <taxon>Bacillati</taxon>
        <taxon>Bacillota</taxon>
        <taxon>Clostridia</taxon>
        <taxon>Peptostreptococcales</taxon>
        <taxon>Filifactoraceae</taxon>
        <taxon>Filifactor</taxon>
    </lineage>
</organism>
<evidence type="ECO:0000313" key="3">
    <source>
        <dbReference type="Proteomes" id="UP000007468"/>
    </source>
</evidence>
<dbReference type="OrthoDB" id="9841603at2"/>
<dbReference type="eggNOG" id="ENOG5032XR1">
    <property type="taxonomic scope" value="Bacteria"/>
</dbReference>
<reference evidence="3" key="1">
    <citation type="submission" date="2010-12" db="EMBL/GenBank/DDBJ databases">
        <title>The genome sequence of Filifactor alocis strain ATCC 35896.</title>
        <authorList>
            <consortium name="The Broad Institute Genome Sequencing Platform"/>
            <person name="Ward D."/>
            <person name="Earl A."/>
            <person name="Feldgarden M."/>
            <person name="Young S.K."/>
            <person name="Gargeya S."/>
            <person name="Zeng Q."/>
            <person name="Alvarado L."/>
            <person name="Berlin A."/>
            <person name="Bochicchio J."/>
            <person name="Chapman S.B."/>
            <person name="Chen Z."/>
            <person name="Freedman E."/>
            <person name="Gellesch M."/>
            <person name="Goldberg J."/>
            <person name="Griggs A."/>
            <person name="Gujja S."/>
            <person name="Heilman E."/>
            <person name="Heiman D."/>
            <person name="Howarth C."/>
            <person name="Mehta T."/>
            <person name="Neiman D."/>
            <person name="Pearson M."/>
            <person name="Roberts A."/>
            <person name="Saif S."/>
            <person name="Shea T."/>
            <person name="Shenoy N."/>
            <person name="Sisk P."/>
            <person name="Stolte C."/>
            <person name="Sykes S."/>
            <person name="White J."/>
            <person name="Yandava C."/>
            <person name="Izard J."/>
            <person name="Blanton J.M."/>
            <person name="Baranova O.V."/>
            <person name="Tanner A.C."/>
            <person name="Dewhirst F.E."/>
            <person name="Haas B."/>
            <person name="Nusbaum C."/>
            <person name="Birren B."/>
        </authorList>
    </citation>
    <scope>NUCLEOTIDE SEQUENCE [LARGE SCALE GENOMIC DNA]</scope>
    <source>
        <strain evidence="3">ATCC 35896 / D40 B5</strain>
    </source>
</reference>
<dbReference type="AlphaFoldDB" id="D6GT82"/>
<gene>
    <name evidence="2" type="ordered locus">HMPREF0389_01320</name>
</gene>
<keyword evidence="1" id="KW-1133">Transmembrane helix</keyword>
<keyword evidence="3" id="KW-1185">Reference proteome</keyword>